<comment type="similarity">
    <text evidence="1">Belongs to the type-B carboxylesterase/lipase family.</text>
</comment>
<comment type="caution">
    <text evidence="6">The sequence shown here is derived from an EMBL/GenBank/DDBJ whole genome shotgun (WGS) entry which is preliminary data.</text>
</comment>
<evidence type="ECO:0000256" key="2">
    <source>
        <dbReference type="ARBA" id="ARBA00022487"/>
    </source>
</evidence>
<dbReference type="OrthoDB" id="6430787at2759"/>
<dbReference type="Proteomes" id="UP000499080">
    <property type="component" value="Unassembled WGS sequence"/>
</dbReference>
<dbReference type="GO" id="GO:0005886">
    <property type="term" value="C:plasma membrane"/>
    <property type="evidence" value="ECO:0007669"/>
    <property type="project" value="TreeGrafter"/>
</dbReference>
<evidence type="ECO:0000313" key="6">
    <source>
        <dbReference type="EMBL" id="GBN47398.1"/>
    </source>
</evidence>
<organism evidence="6 7">
    <name type="scientific">Araneus ventricosus</name>
    <name type="common">Orbweaver spider</name>
    <name type="synonym">Epeira ventricosa</name>
    <dbReference type="NCBI Taxonomy" id="182803"/>
    <lineage>
        <taxon>Eukaryota</taxon>
        <taxon>Metazoa</taxon>
        <taxon>Ecdysozoa</taxon>
        <taxon>Arthropoda</taxon>
        <taxon>Chelicerata</taxon>
        <taxon>Arachnida</taxon>
        <taxon>Araneae</taxon>
        <taxon>Araneomorphae</taxon>
        <taxon>Entelegynae</taxon>
        <taxon>Araneoidea</taxon>
        <taxon>Araneidae</taxon>
        <taxon>Araneus</taxon>
    </lineage>
</organism>
<evidence type="ECO:0000256" key="1">
    <source>
        <dbReference type="ARBA" id="ARBA00005964"/>
    </source>
</evidence>
<name>A0A4Y2P657_ARAVE</name>
<sequence>IDAKVLSVYDFYLKPTYPEDFVPQFGDEILPVNPRKAIFEGKFKCTELLIGNNQDEAGLLLTTGDPQLFGFFGEKNPSINKTSGKDLIRKIFKDFPDPESVVRHYLPDDVPEYAFDFVRYQVATAAGDFLVVCPDVYHAEKCAEKGGKVYSYFWVHRPSNSPWAPWMGAVHFTEVQFIFGRPFLHPSDYQAGESGISEQMVQIWSNFVKNGDPGCSDHSVVLWRTVLRHLTVMYISQYPPPDGKFLLSVVRISAGNRRSLVSILPPPKGDPRTKNTQQQLSSYLIDGWYNIVVNSYLLLHSPDSSTTTLQQCKLLPNSKTHDTFHSTRL</sequence>
<gene>
    <name evidence="6" type="primary">ACES_18</name>
    <name evidence="6" type="ORF">AVEN_254320-2_1</name>
</gene>
<dbReference type="GO" id="GO:0019695">
    <property type="term" value="P:choline metabolic process"/>
    <property type="evidence" value="ECO:0007669"/>
    <property type="project" value="TreeGrafter"/>
</dbReference>
<dbReference type="InterPro" id="IPR050654">
    <property type="entry name" value="AChE-related_enzymes"/>
</dbReference>
<keyword evidence="2" id="KW-0719">Serine esterase</keyword>
<dbReference type="SUPFAM" id="SSF53474">
    <property type="entry name" value="alpha/beta-Hydrolases"/>
    <property type="match status" value="1"/>
</dbReference>
<dbReference type="GO" id="GO:0006581">
    <property type="term" value="P:acetylcholine catabolic process"/>
    <property type="evidence" value="ECO:0007669"/>
    <property type="project" value="TreeGrafter"/>
</dbReference>
<protein>
    <submittedName>
        <fullName evidence="6">Acetylcholinesterase-1</fullName>
    </submittedName>
</protein>
<evidence type="ECO:0000313" key="7">
    <source>
        <dbReference type="Proteomes" id="UP000499080"/>
    </source>
</evidence>
<keyword evidence="4" id="KW-0325">Glycoprotein</keyword>
<evidence type="ECO:0000256" key="4">
    <source>
        <dbReference type="ARBA" id="ARBA00023180"/>
    </source>
</evidence>
<keyword evidence="3" id="KW-0378">Hydrolase</keyword>
<accession>A0A4Y2P657</accession>
<evidence type="ECO:0000256" key="3">
    <source>
        <dbReference type="ARBA" id="ARBA00022801"/>
    </source>
</evidence>
<dbReference type="PANTHER" id="PTHR43918:SF4">
    <property type="entry name" value="CARBOXYLIC ESTER HYDROLASE"/>
    <property type="match status" value="1"/>
</dbReference>
<dbReference type="Pfam" id="PF00135">
    <property type="entry name" value="COesterase"/>
    <property type="match status" value="1"/>
</dbReference>
<proteinExistence type="inferred from homology"/>
<dbReference type="GO" id="GO:0003990">
    <property type="term" value="F:acetylcholinesterase activity"/>
    <property type="evidence" value="ECO:0007669"/>
    <property type="project" value="TreeGrafter"/>
</dbReference>
<feature type="domain" description="Carboxylesterase type B" evidence="5">
    <location>
        <begin position="19"/>
        <end position="228"/>
    </location>
</feature>
<feature type="non-terminal residue" evidence="6">
    <location>
        <position position="1"/>
    </location>
</feature>
<dbReference type="InterPro" id="IPR029058">
    <property type="entry name" value="AB_hydrolase_fold"/>
</dbReference>
<dbReference type="InterPro" id="IPR002018">
    <property type="entry name" value="CarbesteraseB"/>
</dbReference>
<reference evidence="6 7" key="1">
    <citation type="journal article" date="2019" name="Sci. Rep.">
        <title>Orb-weaving spider Araneus ventricosus genome elucidates the spidroin gene catalogue.</title>
        <authorList>
            <person name="Kono N."/>
            <person name="Nakamura H."/>
            <person name="Ohtoshi R."/>
            <person name="Moran D.A.P."/>
            <person name="Shinohara A."/>
            <person name="Yoshida Y."/>
            <person name="Fujiwara M."/>
            <person name="Mori M."/>
            <person name="Tomita M."/>
            <person name="Arakawa K."/>
        </authorList>
    </citation>
    <scope>NUCLEOTIDE SEQUENCE [LARGE SCALE GENOMIC DNA]</scope>
</reference>
<dbReference type="Gene3D" id="3.40.50.1820">
    <property type="entry name" value="alpha/beta hydrolase"/>
    <property type="match status" value="1"/>
</dbReference>
<dbReference type="EMBL" id="BGPR01010674">
    <property type="protein sequence ID" value="GBN47398.1"/>
    <property type="molecule type" value="Genomic_DNA"/>
</dbReference>
<evidence type="ECO:0000259" key="5">
    <source>
        <dbReference type="Pfam" id="PF00135"/>
    </source>
</evidence>
<dbReference type="AlphaFoldDB" id="A0A4Y2P657"/>
<dbReference type="GO" id="GO:0005615">
    <property type="term" value="C:extracellular space"/>
    <property type="evidence" value="ECO:0007669"/>
    <property type="project" value="TreeGrafter"/>
</dbReference>
<keyword evidence="7" id="KW-1185">Reference proteome</keyword>
<dbReference type="PANTHER" id="PTHR43918">
    <property type="entry name" value="ACETYLCHOLINESTERASE"/>
    <property type="match status" value="1"/>
</dbReference>